<comment type="caution">
    <text evidence="5">The sequence shown here is derived from an EMBL/GenBank/DDBJ whole genome shotgun (WGS) entry which is preliminary data.</text>
</comment>
<evidence type="ECO:0000256" key="1">
    <source>
        <dbReference type="SAM" id="Phobius"/>
    </source>
</evidence>
<evidence type="ECO:0000313" key="5">
    <source>
        <dbReference type="EMBL" id="MCB6183227.1"/>
    </source>
</evidence>
<dbReference type="Pfam" id="PF00990">
    <property type="entry name" value="GGDEF"/>
    <property type="match status" value="1"/>
</dbReference>
<dbReference type="Gene3D" id="3.30.450.20">
    <property type="entry name" value="PAS domain"/>
    <property type="match status" value="1"/>
</dbReference>
<name>A0ABS8D4Y3_9NEIS</name>
<dbReference type="Gene3D" id="3.20.20.450">
    <property type="entry name" value="EAL domain"/>
    <property type="match status" value="1"/>
</dbReference>
<dbReference type="SUPFAM" id="SSF55785">
    <property type="entry name" value="PYP-like sensor domain (PAS domain)"/>
    <property type="match status" value="1"/>
</dbReference>
<feature type="domain" description="GGDEF" evidence="4">
    <location>
        <begin position="305"/>
        <end position="438"/>
    </location>
</feature>
<dbReference type="NCBIfam" id="TIGR00254">
    <property type="entry name" value="GGDEF"/>
    <property type="match status" value="1"/>
</dbReference>
<keyword evidence="1" id="KW-0812">Transmembrane</keyword>
<dbReference type="InterPro" id="IPR035919">
    <property type="entry name" value="EAL_sf"/>
</dbReference>
<dbReference type="SUPFAM" id="SSF141868">
    <property type="entry name" value="EAL domain-like"/>
    <property type="match status" value="1"/>
</dbReference>
<feature type="domain" description="PAC" evidence="2">
    <location>
        <begin position="222"/>
        <end position="274"/>
    </location>
</feature>
<feature type="transmembrane region" description="Helical" evidence="1">
    <location>
        <begin position="45"/>
        <end position="64"/>
    </location>
</feature>
<keyword evidence="1" id="KW-1133">Transmembrane helix</keyword>
<dbReference type="PANTHER" id="PTHR44757:SF2">
    <property type="entry name" value="BIOFILM ARCHITECTURE MAINTENANCE PROTEIN MBAA"/>
    <property type="match status" value="1"/>
</dbReference>
<dbReference type="PROSITE" id="PS50883">
    <property type="entry name" value="EAL"/>
    <property type="match status" value="1"/>
</dbReference>
<dbReference type="CDD" id="cd01948">
    <property type="entry name" value="EAL"/>
    <property type="match status" value="1"/>
</dbReference>
<dbReference type="PROSITE" id="PS50113">
    <property type="entry name" value="PAC"/>
    <property type="match status" value="1"/>
</dbReference>
<dbReference type="Pfam" id="PF00563">
    <property type="entry name" value="EAL"/>
    <property type="match status" value="1"/>
</dbReference>
<dbReference type="InterPro" id="IPR001633">
    <property type="entry name" value="EAL_dom"/>
</dbReference>
<feature type="transmembrane region" description="Helical" evidence="1">
    <location>
        <begin position="14"/>
        <end position="33"/>
    </location>
</feature>
<dbReference type="SMART" id="SM00052">
    <property type="entry name" value="EAL"/>
    <property type="match status" value="1"/>
</dbReference>
<dbReference type="SMART" id="SM00267">
    <property type="entry name" value="GGDEF"/>
    <property type="match status" value="1"/>
</dbReference>
<sequence>MSVIQKTSTAIGKLHRLIGITFILLSIAAIFTIFNAGQLNHQEKWLVTTLVVGCLAISYLFTIYQIRRKVIFPLGNLRRLTDELISFHLKDENPPHHPDALVHLHNAFLQLSNALESSRSQVEQQTQLLKKSLDQWRSAEKTLNKLGGRLQLATQATAMGIWDWYLEENTHEWDTQTFQFIGIPDGSITPSLREWLRRVHPADLPKLQNLMEQLSFGHLRQYKTDYRILLPDNSIRQLALFAKTTLDEMKNVVRITTVQMDITEQKLSEKRIIYLATHDQLTGLYSRSGLKEMISKTIQSALHDDQFAILHVDLDRFKNVNDALGHVIGDELIQQISVKLSRLLRKTDAIARFAGDEFVILFTPINRGEEIEHLCRRLMEVITFPHTVQESEVSLTASIGYAVYPADGADAETLIRHADISMQIAKTNGGNLVQPFTHSMVKDVENQLDLEQKLRRAIELERLEVFFQPKVDTLTRIINGAEALVRWPKAEGGYISPANFIPLAEERGLIQSLNLLVLHKTLRHMQQWQAEKHTLVPVSVNLSADHFSDPRTPNSIEAILKQFGIAPKFLQLEITEGMLLRQSDQIERNLKQIRELGVEVSIDDFGTGYSSLSYLHQFKVDNLKLDRSFIAMSGYEQGEVSLVPAIINIAHSLNLSVTAEGVETIQQYDFLKLNGCDQIQGFLFAKPMPAEEFAGMLEKGMINL</sequence>
<dbReference type="Gene3D" id="3.30.70.270">
    <property type="match status" value="1"/>
</dbReference>
<gene>
    <name evidence="5" type="ORF">LIN78_06690</name>
</gene>
<dbReference type="InterPro" id="IPR043128">
    <property type="entry name" value="Rev_trsase/Diguanyl_cyclase"/>
</dbReference>
<evidence type="ECO:0000259" key="4">
    <source>
        <dbReference type="PROSITE" id="PS50887"/>
    </source>
</evidence>
<reference evidence="5" key="1">
    <citation type="submission" date="2021-10" db="EMBL/GenBank/DDBJ databases">
        <title>The complete genome sequence of Leeia sp. TBRC 13508.</title>
        <authorList>
            <person name="Charoenyingcharoen P."/>
            <person name="Yukphan P."/>
        </authorList>
    </citation>
    <scope>NUCLEOTIDE SEQUENCE</scope>
    <source>
        <strain evidence="5">TBRC 13508</strain>
    </source>
</reference>
<dbReference type="CDD" id="cd01949">
    <property type="entry name" value="GGDEF"/>
    <property type="match status" value="1"/>
</dbReference>
<evidence type="ECO:0000259" key="2">
    <source>
        <dbReference type="PROSITE" id="PS50113"/>
    </source>
</evidence>
<dbReference type="PANTHER" id="PTHR44757">
    <property type="entry name" value="DIGUANYLATE CYCLASE DGCP"/>
    <property type="match status" value="1"/>
</dbReference>
<dbReference type="Pfam" id="PF08447">
    <property type="entry name" value="PAS_3"/>
    <property type="match status" value="1"/>
</dbReference>
<keyword evidence="6" id="KW-1185">Reference proteome</keyword>
<evidence type="ECO:0000259" key="3">
    <source>
        <dbReference type="PROSITE" id="PS50883"/>
    </source>
</evidence>
<dbReference type="SUPFAM" id="SSF55073">
    <property type="entry name" value="Nucleotide cyclase"/>
    <property type="match status" value="1"/>
</dbReference>
<organism evidence="5 6">
    <name type="scientific">Leeia speluncae</name>
    <dbReference type="NCBI Taxonomy" id="2884804"/>
    <lineage>
        <taxon>Bacteria</taxon>
        <taxon>Pseudomonadati</taxon>
        <taxon>Pseudomonadota</taxon>
        <taxon>Betaproteobacteria</taxon>
        <taxon>Neisseriales</taxon>
        <taxon>Leeiaceae</taxon>
        <taxon>Leeia</taxon>
    </lineage>
</organism>
<evidence type="ECO:0000313" key="6">
    <source>
        <dbReference type="Proteomes" id="UP001165395"/>
    </source>
</evidence>
<dbReference type="RefSeq" id="WP_227179798.1">
    <property type="nucleotide sequence ID" value="NZ_JAJBZT010000003.1"/>
</dbReference>
<accession>A0ABS8D4Y3</accession>
<dbReference type="InterPro" id="IPR000160">
    <property type="entry name" value="GGDEF_dom"/>
</dbReference>
<dbReference type="InterPro" id="IPR035965">
    <property type="entry name" value="PAS-like_dom_sf"/>
</dbReference>
<dbReference type="Gene3D" id="2.10.70.100">
    <property type="match status" value="1"/>
</dbReference>
<dbReference type="EMBL" id="JAJBZT010000003">
    <property type="protein sequence ID" value="MCB6183227.1"/>
    <property type="molecule type" value="Genomic_DNA"/>
</dbReference>
<feature type="domain" description="EAL" evidence="3">
    <location>
        <begin position="447"/>
        <end position="701"/>
    </location>
</feature>
<dbReference type="InterPro" id="IPR052155">
    <property type="entry name" value="Biofilm_reg_signaling"/>
</dbReference>
<dbReference type="Proteomes" id="UP001165395">
    <property type="component" value="Unassembled WGS sequence"/>
</dbReference>
<dbReference type="InterPro" id="IPR029787">
    <property type="entry name" value="Nucleotide_cyclase"/>
</dbReference>
<protein>
    <submittedName>
        <fullName evidence="5">EAL domain-containing protein</fullName>
    </submittedName>
</protein>
<keyword evidence="1" id="KW-0472">Membrane</keyword>
<dbReference type="InterPro" id="IPR013655">
    <property type="entry name" value="PAS_fold_3"/>
</dbReference>
<dbReference type="PROSITE" id="PS50887">
    <property type="entry name" value="GGDEF"/>
    <property type="match status" value="1"/>
</dbReference>
<dbReference type="InterPro" id="IPR000700">
    <property type="entry name" value="PAS-assoc_C"/>
</dbReference>
<proteinExistence type="predicted"/>